<dbReference type="EMBL" id="AEON01000001">
    <property type="protein sequence ID" value="EFT83656.1"/>
    <property type="molecule type" value="Genomic_DNA"/>
</dbReference>
<dbReference type="eggNOG" id="COG1507">
    <property type="taxonomic scope" value="Bacteria"/>
</dbReference>
<evidence type="ECO:0000313" key="2">
    <source>
        <dbReference type="Proteomes" id="UP000004946"/>
    </source>
</evidence>
<name>E6K1H5_PARDN</name>
<dbReference type="InterPro" id="IPR007511">
    <property type="entry name" value="DUF501"/>
</dbReference>
<dbReference type="PATRIC" id="fig|864564.6.peg.1047"/>
<protein>
    <recommendedName>
        <fullName evidence="3">Septum formation initiator family protein</fullName>
    </recommendedName>
</protein>
<dbReference type="KEGG" id="pdo:PSDT_0961"/>
<accession>E6K1H5</accession>
<dbReference type="PANTHER" id="PTHR37163">
    <property type="entry name" value="CONSERVED PROTEIN"/>
    <property type="match status" value="1"/>
</dbReference>
<dbReference type="PANTHER" id="PTHR37163:SF1">
    <property type="entry name" value="DUF501 DOMAIN-CONTAINING PROTEIN"/>
    <property type="match status" value="1"/>
</dbReference>
<dbReference type="HOGENOM" id="CLU_097805_1_0_11"/>
<dbReference type="Pfam" id="PF04417">
    <property type="entry name" value="DUF501"/>
    <property type="match status" value="1"/>
</dbReference>
<proteinExistence type="predicted"/>
<reference evidence="1 2" key="1">
    <citation type="submission" date="2010-12" db="EMBL/GenBank/DDBJ databases">
        <authorList>
            <person name="Muzny D."/>
            <person name="Qin X."/>
            <person name="Buhay C."/>
            <person name="Dugan-Rocha S."/>
            <person name="Ding Y."/>
            <person name="Chen G."/>
            <person name="Hawes A."/>
            <person name="Holder M."/>
            <person name="Jhangiani S."/>
            <person name="Johnson A."/>
            <person name="Khan Z."/>
            <person name="Li Z."/>
            <person name="Liu W."/>
            <person name="Liu X."/>
            <person name="Perez L."/>
            <person name="Shen H."/>
            <person name="Wang Q."/>
            <person name="Watt J."/>
            <person name="Xi L."/>
            <person name="Xin Y."/>
            <person name="Zhou J."/>
            <person name="Deng J."/>
            <person name="Jiang H."/>
            <person name="Liu Y."/>
            <person name="Qu J."/>
            <person name="Song X.-Z."/>
            <person name="Zhang L."/>
            <person name="Villasana D."/>
            <person name="Johnson A."/>
            <person name="Liu J."/>
            <person name="Liyanage D."/>
            <person name="Lorensuhewa L."/>
            <person name="Robinson T."/>
            <person name="Song A."/>
            <person name="Song B.-B."/>
            <person name="Dinh H."/>
            <person name="Thornton R."/>
            <person name="Coyle M."/>
            <person name="Francisco L."/>
            <person name="Jackson L."/>
            <person name="Javaid M."/>
            <person name="Korchina V."/>
            <person name="Kovar C."/>
            <person name="Mata R."/>
            <person name="Mathew T."/>
            <person name="Ngo R."/>
            <person name="Nguyen L."/>
            <person name="Nguyen N."/>
            <person name="Okwuonu G."/>
            <person name="Ongeri F."/>
            <person name="Pham C."/>
            <person name="Simmons D."/>
            <person name="Wilczek-Boney K."/>
            <person name="Hale W."/>
            <person name="Jakkamsetti A."/>
            <person name="Pham P."/>
            <person name="Ruth R."/>
            <person name="San Lucas F."/>
            <person name="Warren J."/>
            <person name="Zhang J."/>
            <person name="Zhao Z."/>
            <person name="Zhou C."/>
            <person name="Zhu D."/>
            <person name="Lee S."/>
            <person name="Bess C."/>
            <person name="Blankenburg K."/>
            <person name="Forbes L."/>
            <person name="Fu Q."/>
            <person name="Gubbala S."/>
            <person name="Hirani K."/>
            <person name="Jayaseelan J.C."/>
            <person name="Lara F."/>
            <person name="Munidasa M."/>
            <person name="Palculict T."/>
            <person name="Patil S."/>
            <person name="Pu L.-L."/>
            <person name="Saada N."/>
            <person name="Tang L."/>
            <person name="Weissenberger G."/>
            <person name="Zhu Y."/>
            <person name="Hemphill L."/>
            <person name="Shang Y."/>
            <person name="Youmans B."/>
            <person name="Ayvaz T."/>
            <person name="Ross M."/>
            <person name="Santibanez J."/>
            <person name="Aqrawi P."/>
            <person name="Gross S."/>
            <person name="Joshi V."/>
            <person name="Fowler G."/>
            <person name="Nazareth L."/>
            <person name="Reid J."/>
            <person name="Worley K."/>
            <person name="Petrosino J."/>
            <person name="Highlander S."/>
            <person name="Gibbs R."/>
        </authorList>
    </citation>
    <scope>NUCLEOTIDE SEQUENCE [LARGE SCALE GENOMIC DNA]</scope>
    <source>
        <strain evidence="1 2">DSM 10105</strain>
    </source>
</reference>
<organism evidence="1 2">
    <name type="scientific">Parascardovia denticolens DSM 10105 = JCM 12538</name>
    <dbReference type="NCBI Taxonomy" id="864564"/>
    <lineage>
        <taxon>Bacteria</taxon>
        <taxon>Bacillati</taxon>
        <taxon>Actinomycetota</taxon>
        <taxon>Actinomycetes</taxon>
        <taxon>Bifidobacteriales</taxon>
        <taxon>Bifidobacteriaceae</taxon>
        <taxon>Parascardovia</taxon>
    </lineage>
</organism>
<dbReference type="RefSeq" id="WP_006289049.1">
    <property type="nucleotide sequence ID" value="NZ_AP012333.1"/>
</dbReference>
<dbReference type="AlphaFoldDB" id="E6K1H5"/>
<evidence type="ECO:0000313" key="1">
    <source>
        <dbReference type="EMBL" id="EFT83656.1"/>
    </source>
</evidence>
<sequence length="201" mass="21540">MTPSPFHQHNSDLLDALLSSAVSAEDIAAVQAQLGRYPRGMVAVGARCVCGQPLVTVTRPLLDGGIPFPTTFYLSAPVATKAISRLEASGIMTDLTDQVRTDLETKAAYGRAHLAYLDFRRQLALRLGDSEDHIEGVSAGGMPERVKCLHALVAQSLAMGPGVNPIGDKALDMVKDEFDPAVCRCPQGRDDARSHEGESWL</sequence>
<keyword evidence="2" id="KW-1185">Reference proteome</keyword>
<gene>
    <name evidence="1" type="ORF">HMPREF0620_0661</name>
</gene>
<dbReference type="Proteomes" id="UP000004946">
    <property type="component" value="Chromosome"/>
</dbReference>
<comment type="caution">
    <text evidence="1">The sequence shown here is derived from an EMBL/GenBank/DDBJ whole genome shotgun (WGS) entry which is preliminary data.</text>
</comment>
<evidence type="ECO:0008006" key="3">
    <source>
        <dbReference type="Google" id="ProtNLM"/>
    </source>
</evidence>